<evidence type="ECO:0000256" key="6">
    <source>
        <dbReference type="ARBA" id="ARBA00023136"/>
    </source>
</evidence>
<dbReference type="Proteomes" id="UP000694547">
    <property type="component" value="Chromosome 3"/>
</dbReference>
<keyword evidence="8" id="KW-0325">Glycoprotein</keyword>
<evidence type="ECO:0000256" key="3">
    <source>
        <dbReference type="ARBA" id="ARBA00022692"/>
    </source>
</evidence>
<feature type="domain" description="Immunoglobulin" evidence="10">
    <location>
        <begin position="74"/>
        <end position="148"/>
    </location>
</feature>
<dbReference type="GO" id="GO:0007155">
    <property type="term" value="P:cell adhesion"/>
    <property type="evidence" value="ECO:0007669"/>
    <property type="project" value="InterPro"/>
</dbReference>
<keyword evidence="4" id="KW-0677">Repeat</keyword>
<reference evidence="11" key="3">
    <citation type="submission" date="2025-09" db="UniProtKB">
        <authorList>
            <consortium name="Ensembl"/>
        </authorList>
    </citation>
    <scope>IDENTIFICATION</scope>
</reference>
<dbReference type="InterPro" id="IPR013783">
    <property type="entry name" value="Ig-like_fold"/>
</dbReference>
<comment type="subcellular location">
    <subcellularLocation>
        <location evidence="1">Cell membrane</location>
        <topology evidence="1">Single-pass type I membrane protein</topology>
    </subcellularLocation>
</comment>
<dbReference type="SUPFAM" id="SSF48726">
    <property type="entry name" value="Immunoglobulin"/>
    <property type="match status" value="2"/>
</dbReference>
<keyword evidence="3" id="KW-0812">Transmembrane</keyword>
<proteinExistence type="predicted"/>
<dbReference type="SMART" id="SM00409">
    <property type="entry name" value="IG"/>
    <property type="match status" value="2"/>
</dbReference>
<evidence type="ECO:0000256" key="2">
    <source>
        <dbReference type="ARBA" id="ARBA00022475"/>
    </source>
</evidence>
<accession>A0A8C8W2S3</accession>
<evidence type="ECO:0000313" key="11">
    <source>
        <dbReference type="Ensembl" id="ENSPEMP00000033286.1"/>
    </source>
</evidence>
<keyword evidence="5" id="KW-1133">Transmembrane helix</keyword>
<evidence type="ECO:0000256" key="8">
    <source>
        <dbReference type="ARBA" id="ARBA00023180"/>
    </source>
</evidence>
<keyword evidence="6" id="KW-0472">Membrane</keyword>
<dbReference type="InterPro" id="IPR013151">
    <property type="entry name" value="Immunoglobulin_dom"/>
</dbReference>
<keyword evidence="7" id="KW-1015">Disulfide bond</keyword>
<evidence type="ECO:0000256" key="9">
    <source>
        <dbReference type="ARBA" id="ARBA00023319"/>
    </source>
</evidence>
<reference evidence="11 12" key="1">
    <citation type="submission" date="2018-10" db="EMBL/GenBank/DDBJ databases">
        <title>Improved assembly of the deer mouse Peromyscus maniculatus genome.</title>
        <authorList>
            <person name="Lassance J.-M."/>
            <person name="Hoekstra H.E."/>
        </authorList>
    </citation>
    <scope>NUCLEOTIDE SEQUENCE [LARGE SCALE GENOMIC DNA]</scope>
</reference>
<dbReference type="AlphaFoldDB" id="A0A8C8W2S3"/>
<dbReference type="InterPro" id="IPR008424">
    <property type="entry name" value="Ig_C2-set"/>
</dbReference>
<evidence type="ECO:0000313" key="12">
    <source>
        <dbReference type="Proteomes" id="UP000694547"/>
    </source>
</evidence>
<dbReference type="FunFam" id="2.60.40.10:FF:001221">
    <property type="entry name" value="T-cell surface glycoprotein CD4"/>
    <property type="match status" value="1"/>
</dbReference>
<evidence type="ECO:0000256" key="7">
    <source>
        <dbReference type="ARBA" id="ARBA00023157"/>
    </source>
</evidence>
<protein>
    <recommendedName>
        <fullName evidence="10">Immunoglobulin domain-containing protein</fullName>
    </recommendedName>
</protein>
<reference evidence="11" key="2">
    <citation type="submission" date="2025-08" db="UniProtKB">
        <authorList>
            <consortium name="Ensembl"/>
        </authorList>
    </citation>
    <scope>IDENTIFICATION</scope>
</reference>
<name>A0A8C8W2S3_PERMB</name>
<dbReference type="Ensembl" id="ENSPEMT00000041182.1">
    <property type="protein sequence ID" value="ENSPEMP00000033286.1"/>
    <property type="gene ID" value="ENSPEMG00000024347.1"/>
</dbReference>
<evidence type="ECO:0000256" key="4">
    <source>
        <dbReference type="ARBA" id="ARBA00022737"/>
    </source>
</evidence>
<evidence type="ECO:0000256" key="5">
    <source>
        <dbReference type="ARBA" id="ARBA00022989"/>
    </source>
</evidence>
<evidence type="ECO:0000259" key="10">
    <source>
        <dbReference type="SMART" id="SM00409"/>
    </source>
</evidence>
<dbReference type="Pfam" id="PF00047">
    <property type="entry name" value="ig"/>
    <property type="match status" value="1"/>
</dbReference>
<evidence type="ECO:0000256" key="1">
    <source>
        <dbReference type="ARBA" id="ARBA00004251"/>
    </source>
</evidence>
<dbReference type="PANTHER" id="PTHR11422">
    <property type="entry name" value="T-CELL SURFACE GLYCOPROTEIN CD4"/>
    <property type="match status" value="1"/>
</dbReference>
<sequence>LVSPASISTSSVRLLFTGSFEGSDRFDSKKAAWDRGSFPLLINKLKMEDSKTYICEVENKKMEVELWVFRVTASPDTRLLQGQSLTLTLDSSKVTHPSIECKGPGNSIVKGSKTLSMPNLRIQNSGIWTCTVTQSQHKNNFDINISVLGKRLPPCSLLLAQELPALTLLFRWFWELLEWVTGMYPDPSLAEVCPEVPSPFRSLLQQPRGVYKKEGVSLHHLALFLF</sequence>
<keyword evidence="12" id="KW-1185">Reference proteome</keyword>
<dbReference type="Gene3D" id="2.60.40.10">
    <property type="entry name" value="Immunoglobulins"/>
    <property type="match status" value="2"/>
</dbReference>
<dbReference type="InterPro" id="IPR036179">
    <property type="entry name" value="Ig-like_dom_sf"/>
</dbReference>
<keyword evidence="2" id="KW-1003">Cell membrane</keyword>
<dbReference type="PANTHER" id="PTHR11422:SF0">
    <property type="entry name" value="T-CELL SURFACE GLYCOPROTEIN CD4"/>
    <property type="match status" value="1"/>
</dbReference>
<dbReference type="GeneTree" id="ENSGT00390000001745"/>
<feature type="domain" description="Immunoglobulin" evidence="10">
    <location>
        <begin position="4"/>
        <end position="69"/>
    </location>
</feature>
<keyword evidence="9" id="KW-0393">Immunoglobulin domain</keyword>
<dbReference type="GO" id="GO:0005886">
    <property type="term" value="C:plasma membrane"/>
    <property type="evidence" value="ECO:0007669"/>
    <property type="project" value="UniProtKB-SubCell"/>
</dbReference>
<dbReference type="Pfam" id="PF05790">
    <property type="entry name" value="C2-set"/>
    <property type="match status" value="1"/>
</dbReference>
<organism evidence="11 12">
    <name type="scientific">Peromyscus maniculatus bairdii</name>
    <name type="common">Prairie deer mouse</name>
    <dbReference type="NCBI Taxonomy" id="230844"/>
    <lineage>
        <taxon>Eukaryota</taxon>
        <taxon>Metazoa</taxon>
        <taxon>Chordata</taxon>
        <taxon>Craniata</taxon>
        <taxon>Vertebrata</taxon>
        <taxon>Euteleostomi</taxon>
        <taxon>Mammalia</taxon>
        <taxon>Eutheria</taxon>
        <taxon>Euarchontoglires</taxon>
        <taxon>Glires</taxon>
        <taxon>Rodentia</taxon>
        <taxon>Myomorpha</taxon>
        <taxon>Muroidea</taxon>
        <taxon>Cricetidae</taxon>
        <taxon>Neotominae</taxon>
        <taxon>Peromyscus</taxon>
    </lineage>
</organism>
<dbReference type="InterPro" id="IPR003599">
    <property type="entry name" value="Ig_sub"/>
</dbReference>